<protein>
    <submittedName>
        <fullName evidence="1">Uncharacterized protein</fullName>
    </submittedName>
</protein>
<dbReference type="Proteomes" id="UP000886501">
    <property type="component" value="Unassembled WGS sequence"/>
</dbReference>
<reference evidence="1" key="2">
    <citation type="journal article" date="2020" name="Nat. Commun.">
        <title>Large-scale genome sequencing of mycorrhizal fungi provides insights into the early evolution of symbiotic traits.</title>
        <authorList>
            <person name="Miyauchi S."/>
            <person name="Kiss E."/>
            <person name="Kuo A."/>
            <person name="Drula E."/>
            <person name="Kohler A."/>
            <person name="Sanchez-Garcia M."/>
            <person name="Morin E."/>
            <person name="Andreopoulos B."/>
            <person name="Barry K.W."/>
            <person name="Bonito G."/>
            <person name="Buee M."/>
            <person name="Carver A."/>
            <person name="Chen C."/>
            <person name="Cichocki N."/>
            <person name="Clum A."/>
            <person name="Culley D."/>
            <person name="Crous P.W."/>
            <person name="Fauchery L."/>
            <person name="Girlanda M."/>
            <person name="Hayes R.D."/>
            <person name="Keri Z."/>
            <person name="LaButti K."/>
            <person name="Lipzen A."/>
            <person name="Lombard V."/>
            <person name="Magnuson J."/>
            <person name="Maillard F."/>
            <person name="Murat C."/>
            <person name="Nolan M."/>
            <person name="Ohm R.A."/>
            <person name="Pangilinan J."/>
            <person name="Pereira M.F."/>
            <person name="Perotto S."/>
            <person name="Peter M."/>
            <person name="Pfister S."/>
            <person name="Riley R."/>
            <person name="Sitrit Y."/>
            <person name="Stielow J.B."/>
            <person name="Szollosi G."/>
            <person name="Zifcakova L."/>
            <person name="Stursova M."/>
            <person name="Spatafora J.W."/>
            <person name="Tedersoo L."/>
            <person name="Vaario L.M."/>
            <person name="Yamada A."/>
            <person name="Yan M."/>
            <person name="Wang P."/>
            <person name="Xu J."/>
            <person name="Bruns T."/>
            <person name="Baldrian P."/>
            <person name="Vilgalys R."/>
            <person name="Dunand C."/>
            <person name="Henrissat B."/>
            <person name="Grigoriev I.V."/>
            <person name="Hibbett D."/>
            <person name="Nagy L.G."/>
            <person name="Martin F.M."/>
        </authorList>
    </citation>
    <scope>NUCLEOTIDE SEQUENCE</scope>
    <source>
        <strain evidence="1">P2</strain>
    </source>
</reference>
<dbReference type="EMBL" id="MU117993">
    <property type="protein sequence ID" value="KAF9649758.1"/>
    <property type="molecule type" value="Genomic_DNA"/>
</dbReference>
<accession>A0ACB6ZJW9</accession>
<evidence type="ECO:0000313" key="1">
    <source>
        <dbReference type="EMBL" id="KAF9649758.1"/>
    </source>
</evidence>
<name>A0ACB6ZJW9_THEGA</name>
<sequence>MDRFSILQDGKIKPGIYKIQNIVSKTYADIKDHVRELCGRPSSTLEKSRGLWEIQPLGPGYTIRKAGRTTFGKPDQFCIMLDGMSGHAVSVSEFPVAWKIVVVDDVKYRGSEYVRIFWGSTNMVWDLAQWGCENDGTKIQVMGNSKPGPCRIWELIPVNVDNLPAQPPSSGSRMDSNSVPPYEESPGNHCCTCSHVTTEPGDGDFGTTVIEVTTVTTRKKYRLED</sequence>
<keyword evidence="2" id="KW-1185">Reference proteome</keyword>
<gene>
    <name evidence="1" type="ORF">BDM02DRAFT_3128122</name>
</gene>
<reference evidence="1" key="1">
    <citation type="submission" date="2019-10" db="EMBL/GenBank/DDBJ databases">
        <authorList>
            <consortium name="DOE Joint Genome Institute"/>
            <person name="Kuo A."/>
            <person name="Miyauchi S."/>
            <person name="Kiss E."/>
            <person name="Drula E."/>
            <person name="Kohler A."/>
            <person name="Sanchez-Garcia M."/>
            <person name="Andreopoulos B."/>
            <person name="Barry K.W."/>
            <person name="Bonito G."/>
            <person name="Buee M."/>
            <person name="Carver A."/>
            <person name="Chen C."/>
            <person name="Cichocki N."/>
            <person name="Clum A."/>
            <person name="Culley D."/>
            <person name="Crous P.W."/>
            <person name="Fauchery L."/>
            <person name="Girlanda M."/>
            <person name="Hayes R."/>
            <person name="Keri Z."/>
            <person name="Labutti K."/>
            <person name="Lipzen A."/>
            <person name="Lombard V."/>
            <person name="Magnuson J."/>
            <person name="Maillard F."/>
            <person name="Morin E."/>
            <person name="Murat C."/>
            <person name="Nolan M."/>
            <person name="Ohm R."/>
            <person name="Pangilinan J."/>
            <person name="Pereira M."/>
            <person name="Perotto S."/>
            <person name="Peter M."/>
            <person name="Riley R."/>
            <person name="Sitrit Y."/>
            <person name="Stielow B."/>
            <person name="Szollosi G."/>
            <person name="Zifcakova L."/>
            <person name="Stursova M."/>
            <person name="Spatafora J.W."/>
            <person name="Tedersoo L."/>
            <person name="Vaario L.-M."/>
            <person name="Yamada A."/>
            <person name="Yan M."/>
            <person name="Wang P."/>
            <person name="Xu J."/>
            <person name="Bruns T."/>
            <person name="Baldrian P."/>
            <person name="Vilgalys R."/>
            <person name="Henrissat B."/>
            <person name="Grigoriev I.V."/>
            <person name="Hibbett D."/>
            <person name="Nagy L.G."/>
            <person name="Martin F.M."/>
        </authorList>
    </citation>
    <scope>NUCLEOTIDE SEQUENCE</scope>
    <source>
        <strain evidence="1">P2</strain>
    </source>
</reference>
<comment type="caution">
    <text evidence="1">The sequence shown here is derived from an EMBL/GenBank/DDBJ whole genome shotgun (WGS) entry which is preliminary data.</text>
</comment>
<organism evidence="1 2">
    <name type="scientific">Thelephora ganbajun</name>
    <name type="common">Ganba fungus</name>
    <dbReference type="NCBI Taxonomy" id="370292"/>
    <lineage>
        <taxon>Eukaryota</taxon>
        <taxon>Fungi</taxon>
        <taxon>Dikarya</taxon>
        <taxon>Basidiomycota</taxon>
        <taxon>Agaricomycotina</taxon>
        <taxon>Agaricomycetes</taxon>
        <taxon>Thelephorales</taxon>
        <taxon>Thelephoraceae</taxon>
        <taxon>Thelephora</taxon>
    </lineage>
</organism>
<evidence type="ECO:0000313" key="2">
    <source>
        <dbReference type="Proteomes" id="UP000886501"/>
    </source>
</evidence>
<proteinExistence type="predicted"/>